<evidence type="ECO:0000256" key="1">
    <source>
        <dbReference type="SAM" id="Phobius"/>
    </source>
</evidence>
<organism evidence="3 4">
    <name type="scientific">Limnohabitans parvus II-B4</name>
    <dbReference type="NCBI Taxonomy" id="1293052"/>
    <lineage>
        <taxon>Bacteria</taxon>
        <taxon>Pseudomonadati</taxon>
        <taxon>Pseudomonadota</taxon>
        <taxon>Betaproteobacteria</taxon>
        <taxon>Burkholderiales</taxon>
        <taxon>Comamonadaceae</taxon>
        <taxon>Limnohabitans</taxon>
    </lineage>
</organism>
<dbReference type="RefSeq" id="WP_108312410.1">
    <property type="nucleotide sequence ID" value="NZ_NESN01000002.1"/>
</dbReference>
<reference evidence="3 4" key="1">
    <citation type="submission" date="2017-04" db="EMBL/GenBank/DDBJ databases">
        <title>Unexpected and diverse lifestyles within the genus Limnohabitans.</title>
        <authorList>
            <person name="Kasalicky V."/>
            <person name="Mehrshad M."/>
            <person name="Andrei S.-A."/>
            <person name="Salcher M."/>
            <person name="Kratochvilova H."/>
            <person name="Simek K."/>
            <person name="Ghai R."/>
        </authorList>
    </citation>
    <scope>NUCLEOTIDE SEQUENCE [LARGE SCALE GENOMIC DNA]</scope>
    <source>
        <strain evidence="3 4">II-B4</strain>
    </source>
</reference>
<evidence type="ECO:0000259" key="2">
    <source>
        <dbReference type="Pfam" id="PF01569"/>
    </source>
</evidence>
<dbReference type="Pfam" id="PF01569">
    <property type="entry name" value="PAP2"/>
    <property type="match status" value="1"/>
</dbReference>
<dbReference type="EMBL" id="NESN01000002">
    <property type="protein sequence ID" value="PUE54451.1"/>
    <property type="molecule type" value="Genomic_DNA"/>
</dbReference>
<dbReference type="Proteomes" id="UP000250790">
    <property type="component" value="Unassembled WGS sequence"/>
</dbReference>
<feature type="transmembrane region" description="Helical" evidence="1">
    <location>
        <begin position="213"/>
        <end position="234"/>
    </location>
</feature>
<feature type="domain" description="Phosphatidic acid phosphatase type 2/haloperoxidase" evidence="2">
    <location>
        <begin position="102"/>
        <end position="226"/>
    </location>
</feature>
<sequence length="242" mass="26784">MTPASTYATPGDLSPSRRLGQFTWVALLCLLAWDFSGLDRTVMHWIADGGGFNLRNNWWLEEILHTRAKQLAIVIYLGLLTMVWWPQGAFRQLTRLQRTEIMLGITLGLITISTLKRFSLTSCPWDLQDFGGAAIYVSHWHWGVLDGGAGHCFPGGHASSALAFVGLALPWLGSGLSTQRTIGRRILASVLLLGLVLGLTQTLRGAHYPSHTFWTGFICWTVALANHLLFGGLAHHRQNRQA</sequence>
<evidence type="ECO:0000313" key="3">
    <source>
        <dbReference type="EMBL" id="PUE54451.1"/>
    </source>
</evidence>
<keyword evidence="1" id="KW-0472">Membrane</keyword>
<comment type="caution">
    <text evidence="3">The sequence shown here is derived from an EMBL/GenBank/DDBJ whole genome shotgun (WGS) entry which is preliminary data.</text>
</comment>
<evidence type="ECO:0000313" key="4">
    <source>
        <dbReference type="Proteomes" id="UP000250790"/>
    </source>
</evidence>
<accession>A0A315EAX9</accession>
<gene>
    <name evidence="3" type="ORF">B9Z37_07935</name>
</gene>
<feature type="transmembrane region" description="Helical" evidence="1">
    <location>
        <begin position="24"/>
        <end position="47"/>
    </location>
</feature>
<dbReference type="SUPFAM" id="SSF48317">
    <property type="entry name" value="Acid phosphatase/Vanadium-dependent haloperoxidase"/>
    <property type="match status" value="1"/>
</dbReference>
<feature type="transmembrane region" description="Helical" evidence="1">
    <location>
        <begin position="186"/>
        <end position="207"/>
    </location>
</feature>
<feature type="transmembrane region" description="Helical" evidence="1">
    <location>
        <begin position="67"/>
        <end position="85"/>
    </location>
</feature>
<dbReference type="InterPro" id="IPR000326">
    <property type="entry name" value="PAP2/HPO"/>
</dbReference>
<name>A0A315EAX9_9BURK</name>
<proteinExistence type="predicted"/>
<keyword evidence="1" id="KW-0812">Transmembrane</keyword>
<protein>
    <recommendedName>
        <fullName evidence="2">Phosphatidic acid phosphatase type 2/haloperoxidase domain-containing protein</fullName>
    </recommendedName>
</protein>
<dbReference type="CDD" id="cd03396">
    <property type="entry name" value="PAP2_like_6"/>
    <property type="match status" value="1"/>
</dbReference>
<dbReference type="AlphaFoldDB" id="A0A315EAX9"/>
<keyword evidence="4" id="KW-1185">Reference proteome</keyword>
<keyword evidence="1" id="KW-1133">Transmembrane helix</keyword>
<dbReference type="OrthoDB" id="7348799at2"/>
<dbReference type="InterPro" id="IPR036938">
    <property type="entry name" value="PAP2/HPO_sf"/>
</dbReference>